<protein>
    <submittedName>
        <fullName evidence="2">Uncharacterized protein</fullName>
    </submittedName>
</protein>
<feature type="transmembrane region" description="Helical" evidence="1">
    <location>
        <begin position="87"/>
        <end position="109"/>
    </location>
</feature>
<dbReference type="Proteomes" id="UP000654075">
    <property type="component" value="Unassembled WGS sequence"/>
</dbReference>
<keyword evidence="3" id="KW-1185">Reference proteome</keyword>
<dbReference type="EMBL" id="CAJNNV010025741">
    <property type="protein sequence ID" value="CAE8615900.1"/>
    <property type="molecule type" value="Genomic_DNA"/>
</dbReference>
<name>A0A813FQZ9_POLGL</name>
<keyword evidence="1" id="KW-0812">Transmembrane</keyword>
<evidence type="ECO:0000313" key="3">
    <source>
        <dbReference type="Proteomes" id="UP000654075"/>
    </source>
</evidence>
<evidence type="ECO:0000313" key="2">
    <source>
        <dbReference type="EMBL" id="CAE8615900.1"/>
    </source>
</evidence>
<proteinExistence type="predicted"/>
<comment type="caution">
    <text evidence="2">The sequence shown here is derived from an EMBL/GenBank/DDBJ whole genome shotgun (WGS) entry which is preliminary data.</text>
</comment>
<keyword evidence="1" id="KW-0472">Membrane</keyword>
<sequence>LTTLTVFVLRAASAEQCADEPLVVHKSHSLVQTRPLPTASEPARFSAEVPPPALSTAEVATGPSHADPTRPFAKNGLAGTAYFHPRAILSIGFLGVALAVAGALGILIWNMVAPLNEKESHSS</sequence>
<reference evidence="2" key="1">
    <citation type="submission" date="2021-02" db="EMBL/GenBank/DDBJ databases">
        <authorList>
            <person name="Dougan E. K."/>
            <person name="Rhodes N."/>
            <person name="Thang M."/>
            <person name="Chan C."/>
        </authorList>
    </citation>
    <scope>NUCLEOTIDE SEQUENCE</scope>
</reference>
<feature type="non-terminal residue" evidence="2">
    <location>
        <position position="1"/>
    </location>
</feature>
<evidence type="ECO:0000256" key="1">
    <source>
        <dbReference type="SAM" id="Phobius"/>
    </source>
</evidence>
<feature type="non-terminal residue" evidence="2">
    <location>
        <position position="123"/>
    </location>
</feature>
<accession>A0A813FQZ9</accession>
<dbReference type="AlphaFoldDB" id="A0A813FQZ9"/>
<organism evidence="2 3">
    <name type="scientific">Polarella glacialis</name>
    <name type="common">Dinoflagellate</name>
    <dbReference type="NCBI Taxonomy" id="89957"/>
    <lineage>
        <taxon>Eukaryota</taxon>
        <taxon>Sar</taxon>
        <taxon>Alveolata</taxon>
        <taxon>Dinophyceae</taxon>
        <taxon>Suessiales</taxon>
        <taxon>Suessiaceae</taxon>
        <taxon>Polarella</taxon>
    </lineage>
</organism>
<keyword evidence="1" id="KW-1133">Transmembrane helix</keyword>
<gene>
    <name evidence="2" type="ORF">PGLA1383_LOCUS33607</name>
</gene>